<name>A0ABT3WGR9_9PROT</name>
<reference evidence="2" key="1">
    <citation type="submission" date="2022-07" db="EMBL/GenBank/DDBJ databases">
        <title>Bombella genomes.</title>
        <authorList>
            <person name="Harer L."/>
            <person name="Styblova S."/>
            <person name="Ehrmann M."/>
        </authorList>
    </citation>
    <scope>NUCLEOTIDE SEQUENCE</scope>
    <source>
        <strain evidence="2">TMW 2.2559</strain>
    </source>
</reference>
<dbReference type="PROSITE" id="PS51301">
    <property type="entry name" value="KILA_N"/>
    <property type="match status" value="1"/>
</dbReference>
<gene>
    <name evidence="2" type="ORF">NQF87_08455</name>
</gene>
<dbReference type="EMBL" id="JANIDV010000008">
    <property type="protein sequence ID" value="MCX5616997.1"/>
    <property type="molecule type" value="Genomic_DNA"/>
</dbReference>
<proteinExistence type="predicted"/>
<dbReference type="InterPro" id="IPR017880">
    <property type="entry name" value="KilA_N"/>
</dbReference>
<evidence type="ECO:0000259" key="1">
    <source>
        <dbReference type="PROSITE" id="PS51301"/>
    </source>
</evidence>
<dbReference type="InterPro" id="IPR018004">
    <property type="entry name" value="KilA/APSES_HTH"/>
</dbReference>
<evidence type="ECO:0000313" key="3">
    <source>
        <dbReference type="Proteomes" id="UP001165633"/>
    </source>
</evidence>
<dbReference type="Pfam" id="PF04383">
    <property type="entry name" value="KilA-N"/>
    <property type="match status" value="1"/>
</dbReference>
<feature type="domain" description="KilA-N" evidence="1">
    <location>
        <begin position="1"/>
        <end position="112"/>
    </location>
</feature>
<organism evidence="2 3">
    <name type="scientific">Bombella dulcis</name>
    <dbReference type="NCBI Taxonomy" id="2967339"/>
    <lineage>
        <taxon>Bacteria</taxon>
        <taxon>Pseudomonadati</taxon>
        <taxon>Pseudomonadota</taxon>
        <taxon>Alphaproteobacteria</taxon>
        <taxon>Acetobacterales</taxon>
        <taxon>Acetobacteraceae</taxon>
        <taxon>Bombella</taxon>
    </lineage>
</organism>
<keyword evidence="3" id="KW-1185">Reference proteome</keyword>
<protein>
    <submittedName>
        <fullName evidence="2">KilA-N domain-containing protein</fullName>
    </submittedName>
</protein>
<accession>A0ABT3WGR9</accession>
<dbReference type="Proteomes" id="UP001165633">
    <property type="component" value="Unassembled WGS sequence"/>
</dbReference>
<comment type="caution">
    <text evidence="2">The sequence shown here is derived from an EMBL/GenBank/DDBJ whole genome shotgun (WGS) entry which is preliminary data.</text>
</comment>
<dbReference type="RefSeq" id="WP_266127975.1">
    <property type="nucleotide sequence ID" value="NZ_JANIDV010000008.1"/>
</dbReference>
<sequence length="271" mass="29641">MSNTTTLTIASTKINQDAEGRFCLNDCHRAAGGENGKRPSLWLTNKQTKELVREIAENSQSKNSCFGDFQPVSTVTGGNAPGTYVCKELVYAYAMWISPSFNLTVIRAFDDLVQGKMSRTKNMDTTLPLRRARLAFSAALRFNKQMGMEVGQARLKALATAKAQTGIDVAKAYGWEAVSQPAPVQARTLNATEIGQHFGTNARGANLLLKSSGYQTDSRDAKGRIVWTPTEKGRAYARLEDQTKAHAEGTVQQWRWYPSVLDALEGEGGVA</sequence>
<evidence type="ECO:0000313" key="2">
    <source>
        <dbReference type="EMBL" id="MCX5616997.1"/>
    </source>
</evidence>
<dbReference type="SMART" id="SM01252">
    <property type="entry name" value="KilA-N"/>
    <property type="match status" value="1"/>
</dbReference>